<accession>A0A2K1QLI8</accession>
<organism evidence="2 3">
    <name type="scientific">Sphaceloma murrayae</name>
    <dbReference type="NCBI Taxonomy" id="2082308"/>
    <lineage>
        <taxon>Eukaryota</taxon>
        <taxon>Fungi</taxon>
        <taxon>Dikarya</taxon>
        <taxon>Ascomycota</taxon>
        <taxon>Pezizomycotina</taxon>
        <taxon>Dothideomycetes</taxon>
        <taxon>Dothideomycetidae</taxon>
        <taxon>Myriangiales</taxon>
        <taxon>Elsinoaceae</taxon>
        <taxon>Sphaceloma</taxon>
    </lineage>
</organism>
<evidence type="ECO:0000313" key="2">
    <source>
        <dbReference type="EMBL" id="PNS15821.1"/>
    </source>
</evidence>
<keyword evidence="3" id="KW-1185">Reference proteome</keyword>
<dbReference type="EMBL" id="NKHZ01000068">
    <property type="protein sequence ID" value="PNS15821.1"/>
    <property type="molecule type" value="Genomic_DNA"/>
</dbReference>
<feature type="compositionally biased region" description="Polar residues" evidence="1">
    <location>
        <begin position="17"/>
        <end position="34"/>
    </location>
</feature>
<feature type="region of interest" description="Disordered" evidence="1">
    <location>
        <begin position="1"/>
        <end position="66"/>
    </location>
</feature>
<protein>
    <submittedName>
        <fullName evidence="2">Uncharacterized protein</fullName>
    </submittedName>
</protein>
<feature type="compositionally biased region" description="Low complexity" evidence="1">
    <location>
        <begin position="191"/>
        <end position="205"/>
    </location>
</feature>
<name>A0A2K1QLI8_9PEZI</name>
<feature type="compositionally biased region" description="Low complexity" evidence="1">
    <location>
        <begin position="114"/>
        <end position="124"/>
    </location>
</feature>
<feature type="compositionally biased region" description="Basic and acidic residues" evidence="1">
    <location>
        <begin position="98"/>
        <end position="107"/>
    </location>
</feature>
<sequence length="270" mass="28714">MSSCLPRTVVPAPTRSGYDSSDSLPADSFINSSPGLLIPPLSERKSSLSKSAPTTPGGTKKHAHFDEVKIEHRYSLQRTITAPSSFESMPTILLSESNEPREKDYRSRPPSPSRSPSISSVSDSTTASDGSEGVYMDAADSKSMMWHPASDGPTSKPPLSRFSSDPGEDRTHSLHSHSSRTPLVSFDRVPSDSSSSAKSTSSSLSQKAIRLATHITKQPAACATTHVNVLARVTSSPHMPDVDSGSLLDTRLNSNVSQSVTSPDGSFKAT</sequence>
<evidence type="ECO:0000313" key="3">
    <source>
        <dbReference type="Proteomes" id="UP000243797"/>
    </source>
</evidence>
<feature type="region of interest" description="Disordered" evidence="1">
    <location>
        <begin position="79"/>
        <end position="205"/>
    </location>
</feature>
<gene>
    <name evidence="2" type="ORF">CAC42_4273</name>
</gene>
<reference evidence="2 3" key="1">
    <citation type="submission" date="2017-06" db="EMBL/GenBank/DDBJ databases">
        <title>Draft genome sequence of a variant of Elsinoe murrayae.</title>
        <authorList>
            <person name="Cheng Q."/>
        </authorList>
    </citation>
    <scope>NUCLEOTIDE SEQUENCE [LARGE SCALE GENOMIC DNA]</scope>
    <source>
        <strain evidence="2 3">CQ-2017a</strain>
    </source>
</reference>
<evidence type="ECO:0000256" key="1">
    <source>
        <dbReference type="SAM" id="MobiDB-lite"/>
    </source>
</evidence>
<dbReference type="InParanoid" id="A0A2K1QLI8"/>
<comment type="caution">
    <text evidence="2">The sequence shown here is derived from an EMBL/GenBank/DDBJ whole genome shotgun (WGS) entry which is preliminary data.</text>
</comment>
<dbReference type="AlphaFoldDB" id="A0A2K1QLI8"/>
<dbReference type="Proteomes" id="UP000243797">
    <property type="component" value="Unassembled WGS sequence"/>
</dbReference>
<proteinExistence type="predicted"/>
<dbReference type="OrthoDB" id="10593031at2759"/>
<feature type="compositionally biased region" description="Polar residues" evidence="1">
    <location>
        <begin position="251"/>
        <end position="270"/>
    </location>
</feature>
<feature type="compositionally biased region" description="Polar residues" evidence="1">
    <location>
        <begin position="48"/>
        <end position="57"/>
    </location>
</feature>
<feature type="compositionally biased region" description="Polar residues" evidence="1">
    <location>
        <begin position="79"/>
        <end position="88"/>
    </location>
</feature>
<feature type="region of interest" description="Disordered" evidence="1">
    <location>
        <begin position="235"/>
        <end position="270"/>
    </location>
</feature>